<reference evidence="2" key="1">
    <citation type="submission" date="2017-05" db="EMBL/GenBank/DDBJ databases">
        <authorList>
            <person name="Varghese N."/>
            <person name="Submissions S."/>
        </authorList>
    </citation>
    <scope>NUCLEOTIDE SEQUENCE</scope>
    <source>
        <strain evidence="2">DSM 45262</strain>
    </source>
</reference>
<proteinExistence type="predicted"/>
<sequence length="121" mass="13168">MKKKMFSLLALAATFVMLGSFVAYAASASVYLPTNVKSRQSALISVKEGNLHVAVTSNNRRNVGFEVYRYVSWGRDQFITGGQTTSRSAYARAVSSGRYYIVLTCKDGNGYGCDARGSISQ</sequence>
<evidence type="ECO:0000313" key="2">
    <source>
        <dbReference type="EMBL" id="SMP16333.1"/>
    </source>
</evidence>
<comment type="caution">
    <text evidence="2">The sequence shown here is derived from an EMBL/GenBank/DDBJ whole genome shotgun (WGS) entry which is preliminary data.</text>
</comment>
<feature type="chain" id="PRO_5041371349" evidence="1">
    <location>
        <begin position="26"/>
        <end position="121"/>
    </location>
</feature>
<protein>
    <submittedName>
        <fullName evidence="2">Uncharacterized protein</fullName>
    </submittedName>
</protein>
<organism evidence="2 3">
    <name type="scientific">Laceyella tengchongensis</name>
    <dbReference type="NCBI Taxonomy" id="574699"/>
    <lineage>
        <taxon>Bacteria</taxon>
        <taxon>Bacillati</taxon>
        <taxon>Bacillota</taxon>
        <taxon>Bacilli</taxon>
        <taxon>Bacillales</taxon>
        <taxon>Thermoactinomycetaceae</taxon>
        <taxon>Laceyella</taxon>
    </lineage>
</organism>
<feature type="signal peptide" evidence="1">
    <location>
        <begin position="1"/>
        <end position="25"/>
    </location>
</feature>
<name>A0AA45WMY2_9BACL</name>
<gene>
    <name evidence="2" type="ORF">SAMN06265361_1031</name>
</gene>
<keyword evidence="3" id="KW-1185">Reference proteome</keyword>
<keyword evidence="1" id="KW-0732">Signal</keyword>
<evidence type="ECO:0000256" key="1">
    <source>
        <dbReference type="SAM" id="SignalP"/>
    </source>
</evidence>
<dbReference type="Proteomes" id="UP001157946">
    <property type="component" value="Unassembled WGS sequence"/>
</dbReference>
<accession>A0AA45WMY2</accession>
<dbReference type="RefSeq" id="WP_102992590.1">
    <property type="nucleotide sequence ID" value="NZ_FXTU01000003.1"/>
</dbReference>
<dbReference type="EMBL" id="FXTU01000003">
    <property type="protein sequence ID" value="SMP16333.1"/>
    <property type="molecule type" value="Genomic_DNA"/>
</dbReference>
<dbReference type="AlphaFoldDB" id="A0AA45WMY2"/>
<evidence type="ECO:0000313" key="3">
    <source>
        <dbReference type="Proteomes" id="UP001157946"/>
    </source>
</evidence>